<sequence>MEIEPKYTFLSLPQNNYFGLNDKATQELLTKWGLNENFHIQNFSFNEPFQPYHKYNLTESFFKDQAVAGVLKTKSKGCWAAHGTVASTVETRQIPCSVLTMSFFEKLKDPNNKVVHNSGTICKRYDLDIDGFLVSDNLRGMLIDEDCEQYNLYSKNEREEFIFRILQLLVLGGSLCQYEDTIEPYLKVTKNLYKDLIRVQKQKDSNELSVSTMVLEVVAKDANGRAYFPCDQSSMQNIGFLLVDRNFRQITTVLHQYS</sequence>
<evidence type="ECO:0000256" key="2">
    <source>
        <dbReference type="ARBA" id="ARBA00004430"/>
    </source>
</evidence>
<keyword evidence="8" id="KW-1185">Reference proteome</keyword>
<dbReference type="Proteomes" id="UP000694920">
    <property type="component" value="Unplaced"/>
</dbReference>
<dbReference type="PANTHER" id="PTHR31078:SF1">
    <property type="entry name" value="CILIA- AND FLAGELLA-ASSOCIATED PROTEIN 300"/>
    <property type="match status" value="1"/>
</dbReference>
<dbReference type="KEGG" id="ccin:107264198"/>
<accession>A0AAJ7FEE8</accession>
<keyword evidence="6" id="KW-0206">Cytoskeleton</keyword>
<evidence type="ECO:0000256" key="7">
    <source>
        <dbReference type="ARBA" id="ARBA00023273"/>
    </source>
</evidence>
<comment type="subcellular location">
    <subcellularLocation>
        <location evidence="2">Cytoplasm</location>
        <location evidence="2">Cytoskeleton</location>
        <location evidence="2">Cilium axoneme</location>
    </subcellularLocation>
</comment>
<gene>
    <name evidence="9" type="primary">LOC107264198</name>
</gene>
<dbReference type="GeneID" id="107264198"/>
<evidence type="ECO:0000256" key="6">
    <source>
        <dbReference type="ARBA" id="ARBA00023212"/>
    </source>
</evidence>
<dbReference type="PANTHER" id="PTHR31078">
    <property type="entry name" value="CILIA- AND FLAGELLA-ASSOCIATED PROTEIN 300"/>
    <property type="match status" value="1"/>
</dbReference>
<evidence type="ECO:0000256" key="4">
    <source>
        <dbReference type="ARBA" id="ARBA00022174"/>
    </source>
</evidence>
<organism evidence="8 9">
    <name type="scientific">Cephus cinctus</name>
    <name type="common">Wheat stem sawfly</name>
    <dbReference type="NCBI Taxonomy" id="211228"/>
    <lineage>
        <taxon>Eukaryota</taxon>
        <taxon>Metazoa</taxon>
        <taxon>Ecdysozoa</taxon>
        <taxon>Arthropoda</taxon>
        <taxon>Hexapoda</taxon>
        <taxon>Insecta</taxon>
        <taxon>Pterygota</taxon>
        <taxon>Neoptera</taxon>
        <taxon>Endopterygota</taxon>
        <taxon>Hymenoptera</taxon>
        <taxon>Cephoidea</taxon>
        <taxon>Cephidae</taxon>
        <taxon>Cephus</taxon>
    </lineage>
</organism>
<dbReference type="Pfam" id="PF14926">
    <property type="entry name" value="CFAP300"/>
    <property type="match status" value="1"/>
</dbReference>
<dbReference type="RefSeq" id="XP_015587691.1">
    <property type="nucleotide sequence ID" value="XM_015732205.2"/>
</dbReference>
<comment type="function">
    <text evidence="1">Cilium- and flagellum-specific protein that plays a role in axonemal structure organization and motility. May play a role in outer and inner dynein arm assembly.</text>
</comment>
<evidence type="ECO:0000256" key="5">
    <source>
        <dbReference type="ARBA" id="ARBA00022490"/>
    </source>
</evidence>
<evidence type="ECO:0000256" key="3">
    <source>
        <dbReference type="ARBA" id="ARBA00009205"/>
    </source>
</evidence>
<evidence type="ECO:0000313" key="9">
    <source>
        <dbReference type="RefSeq" id="XP_015587691.1"/>
    </source>
</evidence>
<keyword evidence="5" id="KW-0963">Cytoplasm</keyword>
<dbReference type="InterPro" id="IPR029416">
    <property type="entry name" value="CFAP300"/>
</dbReference>
<protein>
    <recommendedName>
        <fullName evidence="4">Cilia- and flagella-associated protein 300</fullName>
    </recommendedName>
</protein>
<comment type="similarity">
    <text evidence="3">Belongs to the CFAP300 family.</text>
</comment>
<proteinExistence type="inferred from homology"/>
<evidence type="ECO:0000256" key="1">
    <source>
        <dbReference type="ARBA" id="ARBA00002404"/>
    </source>
</evidence>
<dbReference type="GO" id="GO:0005930">
    <property type="term" value="C:axoneme"/>
    <property type="evidence" value="ECO:0007669"/>
    <property type="project" value="UniProtKB-SubCell"/>
</dbReference>
<dbReference type="AlphaFoldDB" id="A0AAJ7FEE8"/>
<keyword evidence="7" id="KW-0966">Cell projection</keyword>
<evidence type="ECO:0000313" key="8">
    <source>
        <dbReference type="Proteomes" id="UP000694920"/>
    </source>
</evidence>
<name>A0AAJ7FEE8_CEPCN</name>
<reference evidence="9" key="1">
    <citation type="submission" date="2025-08" db="UniProtKB">
        <authorList>
            <consortium name="RefSeq"/>
        </authorList>
    </citation>
    <scope>IDENTIFICATION</scope>
</reference>